<sequence>MTRQGTDTGATRPGAAQGAPPGSNADAEETAHIEARLLAIGDTQVRELALRKASRKSAAPTMPSASRKAFAPVVVPRPVRWAALALAGWTVLGMVGALSPLGRRFIWFGSADYLSMVWALAAFLLPVFAVFWFWTMRRAQAIQSDGMTWTKRWLGVFPGCVALTTAMVLVAPWGWSAMLCWALGTPTRVQVRVVSFKVPEYYRGCHLRAAFEFQGVTSPDACVDGRFKGDMPPVGSAATVYGKLSRWGLMVNSIHGR</sequence>
<feature type="transmembrane region" description="Helical" evidence="2">
    <location>
        <begin position="113"/>
        <end position="134"/>
    </location>
</feature>
<proteinExistence type="predicted"/>
<evidence type="ECO:0000256" key="1">
    <source>
        <dbReference type="SAM" id="MobiDB-lite"/>
    </source>
</evidence>
<dbReference type="AlphaFoldDB" id="A0A7X0PIM1"/>
<feature type="region of interest" description="Disordered" evidence="1">
    <location>
        <begin position="1"/>
        <end position="27"/>
    </location>
</feature>
<dbReference type="Proteomes" id="UP000575083">
    <property type="component" value="Unassembled WGS sequence"/>
</dbReference>
<comment type="caution">
    <text evidence="3">The sequence shown here is derived from an EMBL/GenBank/DDBJ whole genome shotgun (WGS) entry which is preliminary data.</text>
</comment>
<protein>
    <submittedName>
        <fullName evidence="3">Uncharacterized protein</fullName>
    </submittedName>
</protein>
<keyword evidence="4" id="KW-1185">Reference proteome</keyword>
<feature type="transmembrane region" description="Helical" evidence="2">
    <location>
        <begin position="154"/>
        <end position="175"/>
    </location>
</feature>
<keyword evidence="2" id="KW-1133">Transmembrane helix</keyword>
<gene>
    <name evidence="3" type="ORF">HNP48_004961</name>
</gene>
<reference evidence="3 4" key="1">
    <citation type="submission" date="2020-08" db="EMBL/GenBank/DDBJ databases">
        <title>Functional genomics of gut bacteria from endangered species of beetles.</title>
        <authorList>
            <person name="Carlos-Shanley C."/>
        </authorList>
    </citation>
    <scope>NUCLEOTIDE SEQUENCE [LARGE SCALE GENOMIC DNA]</scope>
    <source>
        <strain evidence="3 4">S00198</strain>
    </source>
</reference>
<name>A0A7X0PIM1_9BURK</name>
<organism evidence="3 4">
    <name type="scientific">Acidovorax soli</name>
    <dbReference type="NCBI Taxonomy" id="592050"/>
    <lineage>
        <taxon>Bacteria</taxon>
        <taxon>Pseudomonadati</taxon>
        <taxon>Pseudomonadota</taxon>
        <taxon>Betaproteobacteria</taxon>
        <taxon>Burkholderiales</taxon>
        <taxon>Comamonadaceae</taxon>
        <taxon>Acidovorax</taxon>
    </lineage>
</organism>
<dbReference type="RefSeq" id="WP_184862063.1">
    <property type="nucleotide sequence ID" value="NZ_JACHLK010000011.1"/>
</dbReference>
<feature type="transmembrane region" description="Helical" evidence="2">
    <location>
        <begin position="81"/>
        <end position="101"/>
    </location>
</feature>
<dbReference type="EMBL" id="JACHLK010000011">
    <property type="protein sequence ID" value="MBB6562252.1"/>
    <property type="molecule type" value="Genomic_DNA"/>
</dbReference>
<keyword evidence="2" id="KW-0472">Membrane</keyword>
<evidence type="ECO:0000256" key="2">
    <source>
        <dbReference type="SAM" id="Phobius"/>
    </source>
</evidence>
<accession>A0A7X0PIM1</accession>
<evidence type="ECO:0000313" key="4">
    <source>
        <dbReference type="Proteomes" id="UP000575083"/>
    </source>
</evidence>
<evidence type="ECO:0000313" key="3">
    <source>
        <dbReference type="EMBL" id="MBB6562252.1"/>
    </source>
</evidence>
<keyword evidence="2" id="KW-0812">Transmembrane</keyword>